<evidence type="ECO:0000256" key="11">
    <source>
        <dbReference type="ARBA" id="ARBA00045708"/>
    </source>
</evidence>
<comment type="similarity">
    <text evidence="3 15">Belongs to the uroporphyrinogen decarboxylase family.</text>
</comment>
<comment type="caution">
    <text evidence="18">The sequence shown here is derived from an EMBL/GenBank/DDBJ whole genome shotgun (WGS) entry which is preliminary data.</text>
</comment>
<evidence type="ECO:0000313" key="18">
    <source>
        <dbReference type="EMBL" id="CAG7831598.1"/>
    </source>
</evidence>
<comment type="subcellular location">
    <subcellularLocation>
        <location evidence="1">Cytoplasm</location>
        <location evidence="1">Cytosol</location>
    </subcellularLocation>
</comment>
<dbReference type="PROSITE" id="PS00906">
    <property type="entry name" value="UROD_1"/>
    <property type="match status" value="1"/>
</dbReference>
<evidence type="ECO:0000256" key="7">
    <source>
        <dbReference type="ARBA" id="ARBA00022490"/>
    </source>
</evidence>
<evidence type="ECO:0000256" key="5">
    <source>
        <dbReference type="ARBA" id="ARBA00012288"/>
    </source>
</evidence>
<dbReference type="NCBIfam" id="TIGR01464">
    <property type="entry name" value="hemE"/>
    <property type="match status" value="1"/>
</dbReference>
<dbReference type="InterPro" id="IPR006361">
    <property type="entry name" value="Uroporphyrinogen_deCO2ase_HemE"/>
</dbReference>
<evidence type="ECO:0000256" key="12">
    <source>
        <dbReference type="ARBA" id="ARBA00047341"/>
    </source>
</evidence>
<dbReference type="HAMAP" id="MF_00218">
    <property type="entry name" value="URO_D"/>
    <property type="match status" value="1"/>
</dbReference>
<gene>
    <name evidence="18" type="ORF">AFUS01_LOCUS41335</name>
</gene>
<evidence type="ECO:0000259" key="16">
    <source>
        <dbReference type="PROSITE" id="PS00906"/>
    </source>
</evidence>
<dbReference type="PANTHER" id="PTHR21091:SF169">
    <property type="entry name" value="UROPORPHYRINOGEN DECARBOXYLASE"/>
    <property type="match status" value="1"/>
</dbReference>
<evidence type="ECO:0000256" key="10">
    <source>
        <dbReference type="ARBA" id="ARBA00023244"/>
    </source>
</evidence>
<comment type="catalytic activity">
    <reaction evidence="13">
        <text>uroporphyrinogen III + 4 H(+) = coproporphyrinogen III + 4 CO2</text>
        <dbReference type="Rhea" id="RHEA:19865"/>
        <dbReference type="ChEBI" id="CHEBI:15378"/>
        <dbReference type="ChEBI" id="CHEBI:16526"/>
        <dbReference type="ChEBI" id="CHEBI:57308"/>
        <dbReference type="ChEBI" id="CHEBI:57309"/>
        <dbReference type="EC" id="4.1.1.37"/>
    </reaction>
    <physiologicalReaction direction="left-to-right" evidence="13">
        <dbReference type="Rhea" id="RHEA:19866"/>
    </physiologicalReaction>
</comment>
<evidence type="ECO:0000256" key="1">
    <source>
        <dbReference type="ARBA" id="ARBA00004514"/>
    </source>
</evidence>
<evidence type="ECO:0000256" key="3">
    <source>
        <dbReference type="ARBA" id="ARBA00009935"/>
    </source>
</evidence>
<evidence type="ECO:0000259" key="17">
    <source>
        <dbReference type="PROSITE" id="PS00907"/>
    </source>
</evidence>
<dbReference type="OrthoDB" id="339900at2759"/>
<evidence type="ECO:0000313" key="19">
    <source>
        <dbReference type="Proteomes" id="UP000708208"/>
    </source>
</evidence>
<evidence type="ECO:0000256" key="13">
    <source>
        <dbReference type="ARBA" id="ARBA00048411"/>
    </source>
</evidence>
<dbReference type="EMBL" id="CAJVCH010561130">
    <property type="protein sequence ID" value="CAG7831598.1"/>
    <property type="molecule type" value="Genomic_DNA"/>
</dbReference>
<keyword evidence="7" id="KW-0963">Cytoplasm</keyword>
<keyword evidence="19" id="KW-1185">Reference proteome</keyword>
<keyword evidence="8 14" id="KW-0210">Decarboxylase</keyword>
<protein>
    <recommendedName>
        <fullName evidence="6 14">Uroporphyrinogen decarboxylase</fullName>
        <ecNumber evidence="5 14">4.1.1.37</ecNumber>
    </recommendedName>
</protein>
<feature type="domain" description="Uroporphyrinogen decarboxylase (URO-D)" evidence="16">
    <location>
        <begin position="26"/>
        <end position="35"/>
    </location>
</feature>
<dbReference type="InterPro" id="IPR000257">
    <property type="entry name" value="Uroporphyrinogen_deCOase"/>
</dbReference>
<evidence type="ECO:0000256" key="9">
    <source>
        <dbReference type="ARBA" id="ARBA00023239"/>
    </source>
</evidence>
<comment type="function">
    <text evidence="11">Catalyzes the sequential decarboxylation of the four acetate side chains of uroporphyrinogen to form coproporphyrinogen and participates in the fifth step in the heme biosynthetic pathway. Isomer I or isomer III of uroporphyrinogen may serve as substrate, but only coproporphyrinogen III can ultimately be converted to heme. In vitro also decarboxylates pentacarboxylate porphyrinogen I.</text>
</comment>
<feature type="domain" description="Uroporphyrinogen decarboxylase (URO-D)" evidence="17">
    <location>
        <begin position="147"/>
        <end position="163"/>
    </location>
</feature>
<proteinExistence type="inferred from homology"/>
<dbReference type="Proteomes" id="UP000708208">
    <property type="component" value="Unassembled WGS sequence"/>
</dbReference>
<dbReference type="GO" id="GO:0004853">
    <property type="term" value="F:uroporphyrinogen decarboxylase activity"/>
    <property type="evidence" value="ECO:0007669"/>
    <property type="project" value="UniProtKB-EC"/>
</dbReference>
<dbReference type="CDD" id="cd00717">
    <property type="entry name" value="URO-D"/>
    <property type="match status" value="1"/>
</dbReference>
<evidence type="ECO:0000256" key="15">
    <source>
        <dbReference type="RuleBase" id="RU004169"/>
    </source>
</evidence>
<dbReference type="AlphaFoldDB" id="A0A8J2PIH1"/>
<comment type="pathway">
    <text evidence="2 14">Porphyrin-containing compound metabolism; protoporphyrin-IX biosynthesis; coproporphyrinogen-III from 5-aminolevulinate: step 4/4.</text>
</comment>
<dbReference type="Pfam" id="PF01208">
    <property type="entry name" value="URO-D"/>
    <property type="match status" value="1"/>
</dbReference>
<dbReference type="PANTHER" id="PTHR21091">
    <property type="entry name" value="METHYLTETRAHYDROFOLATE:HOMOCYSTEINE METHYLTRANSFERASE RELATED"/>
    <property type="match status" value="1"/>
</dbReference>
<evidence type="ECO:0000256" key="8">
    <source>
        <dbReference type="ARBA" id="ARBA00022793"/>
    </source>
</evidence>
<evidence type="ECO:0000256" key="14">
    <source>
        <dbReference type="RuleBase" id="RU000554"/>
    </source>
</evidence>
<sequence>MGQDFPPLLNDNLLKVATGKKPSRIPIWIMRQAGRYLPEFREMRKTHDFFEILNTPELASEITLQPIRRYDLDAAIIFSDILVIPTALDMDVKMEPGVGPVIKFPFTDPQDAIAKLTPPINFQDKMKGTLEAITLTRNKLEGKVPLLGFAGAPWTLLSYMIEGGGSRTQMKAKSWLYKYPEESTTILSLLANHIKLYLAAQVAAGAQMVQLFESHAEILGPELFTKFSFPFLKSIVEGLPESLKELGLPPVPVVVFAKGAHYALDQLNQIPCNVIGLDWTIKPELARQALPEKVLQGNLDPVALFGDRASIEANVNAMISKFGTQNYICNLGHGIYPETPTDGVQAFIEAVHSIPI</sequence>
<comment type="subunit">
    <text evidence="4">Homodimer.</text>
</comment>
<keyword evidence="9 14" id="KW-0456">Lyase</keyword>
<accession>A0A8J2PIH1</accession>
<evidence type="ECO:0000256" key="2">
    <source>
        <dbReference type="ARBA" id="ARBA00004804"/>
    </source>
</evidence>
<dbReference type="PROSITE" id="PS00907">
    <property type="entry name" value="UROD_2"/>
    <property type="match status" value="1"/>
</dbReference>
<reference evidence="18" key="1">
    <citation type="submission" date="2021-06" db="EMBL/GenBank/DDBJ databases">
        <authorList>
            <person name="Hodson N. C."/>
            <person name="Mongue J. A."/>
            <person name="Jaron S. K."/>
        </authorList>
    </citation>
    <scope>NUCLEOTIDE SEQUENCE</scope>
</reference>
<organism evidence="18 19">
    <name type="scientific">Allacma fusca</name>
    <dbReference type="NCBI Taxonomy" id="39272"/>
    <lineage>
        <taxon>Eukaryota</taxon>
        <taxon>Metazoa</taxon>
        <taxon>Ecdysozoa</taxon>
        <taxon>Arthropoda</taxon>
        <taxon>Hexapoda</taxon>
        <taxon>Collembola</taxon>
        <taxon>Symphypleona</taxon>
        <taxon>Sminthuridae</taxon>
        <taxon>Allacma</taxon>
    </lineage>
</organism>
<comment type="catalytic activity">
    <reaction evidence="12">
        <text>uroporphyrinogen I + 4 H(+) = coproporphyrinogen I + 4 CO2</text>
        <dbReference type="Rhea" id="RHEA:31239"/>
        <dbReference type="ChEBI" id="CHEBI:15378"/>
        <dbReference type="ChEBI" id="CHEBI:16526"/>
        <dbReference type="ChEBI" id="CHEBI:62626"/>
        <dbReference type="ChEBI" id="CHEBI:62631"/>
    </reaction>
    <physiologicalReaction direction="left-to-right" evidence="12">
        <dbReference type="Rhea" id="RHEA:31240"/>
    </physiologicalReaction>
</comment>
<dbReference type="GO" id="GO:0006783">
    <property type="term" value="P:heme biosynthetic process"/>
    <property type="evidence" value="ECO:0007669"/>
    <property type="project" value="TreeGrafter"/>
</dbReference>
<evidence type="ECO:0000256" key="4">
    <source>
        <dbReference type="ARBA" id="ARBA00011738"/>
    </source>
</evidence>
<keyword evidence="10 14" id="KW-0627">Porphyrin biosynthesis</keyword>
<dbReference type="GO" id="GO:0005829">
    <property type="term" value="C:cytosol"/>
    <property type="evidence" value="ECO:0007669"/>
    <property type="project" value="UniProtKB-SubCell"/>
</dbReference>
<evidence type="ECO:0000256" key="6">
    <source>
        <dbReference type="ARBA" id="ARBA00014308"/>
    </source>
</evidence>
<dbReference type="FunFam" id="3.20.20.210:FF:000008">
    <property type="entry name" value="Uroporphyrinogen decarboxylase"/>
    <property type="match status" value="1"/>
</dbReference>
<name>A0A8J2PIH1_9HEXA</name>
<dbReference type="EC" id="4.1.1.37" evidence="5 14"/>